<keyword evidence="9" id="KW-1185">Reference proteome</keyword>
<dbReference type="InterPro" id="IPR002018">
    <property type="entry name" value="CarbesteraseB"/>
</dbReference>
<dbReference type="PRINTS" id="PR00878">
    <property type="entry name" value="CHOLNESTRASE"/>
</dbReference>
<feature type="domain" description="Carboxylesterase type B" evidence="7">
    <location>
        <begin position="497"/>
        <end position="972"/>
    </location>
</feature>
<feature type="active site" description="Charge relay system" evidence="6">
    <location>
        <position position="931"/>
    </location>
</feature>
<feature type="non-terminal residue" evidence="8">
    <location>
        <position position="978"/>
    </location>
</feature>
<reference evidence="8" key="1">
    <citation type="journal article" date="2023" name="IScience">
        <title>Live-bearing cockroach genome reveals convergent evolutionary mechanisms linked to viviparity in insects and beyond.</title>
        <authorList>
            <person name="Fouks B."/>
            <person name="Harrison M.C."/>
            <person name="Mikhailova A.A."/>
            <person name="Marchal E."/>
            <person name="English S."/>
            <person name="Carruthers M."/>
            <person name="Jennings E.C."/>
            <person name="Chiamaka E.L."/>
            <person name="Frigard R.A."/>
            <person name="Pippel M."/>
            <person name="Attardo G.M."/>
            <person name="Benoit J.B."/>
            <person name="Bornberg-Bauer E."/>
            <person name="Tobe S.S."/>
        </authorList>
    </citation>
    <scope>NUCLEOTIDE SEQUENCE</scope>
    <source>
        <strain evidence="8">Stay&amp;Tobe</strain>
    </source>
</reference>
<sequence length="978" mass="109721">LFNEDKSILKPVMFFIHGGAFYFGSGSSRFYGADYLVDQGVVLVTINYRLGAQGFLSLENAEVPGNAGLKDQVMALRWVRDNIQMFGGDPKKVTIFGQSAGGASVQYHILSPMSKGLFHRAISMSGSVLNPWSFRNSTREFAFRMGEKLGLKTEDPQELVRFLRQVNSMELTKTSHEVLTPEETPMNFGFPLLPTLDLESDAEVFLATHPKQLLQFGDLNDVPYINGVTSDEGLLAMNILNEVPDALKILDKEFERSIPLDFPVDRNSEEVKEIANKIKRFYFEDRPFVTYNGNVFVRILKMISDIWFFKDINAAIQKLSERYKSPIYFYKFSFSGPFGIIKRLLGAEKMQGVAHGDDLGYLFRMILTSRITLPPEDPSMVTLNRMVKMWTNFAKTGNPIPQEDNLLNVPWPPYTKDNHTYLNIDKELTKLLSSSPKWLIKCRIDVPVFVLRQSYDAGFKLAVIRYARSMSNREAGKRPKAGKYPELDLIQTEFYESIVVRTTDGLVRGKYQTSIRSNVTFAAFMGIPFARPPIGPLRFEPPQPVEPWSGVFNATEISPPCSQLLSFPSVFFIGQEDCLHINVYTPQIPTDELGKSLPVMVWIYGGGFVGGSSNGTVYGADYLIEEEVVVVSFNYRVGLLGFLSLQNEDVPGNNGLKDQVQALEWVQMNIRNFGGNPNRVTIFGQSSGGASVLYHTLSPLSKGLFQQGIAQSGSPLAPWAYQTQDSCVNLAFEMANRLGPETCDKREVLKRLRNATAEWLVDNIGAFTTGHEAFVGPTVDAVAGKGKTFLPDLPINLMNQGKFHNVPLIIGMTDKEGILMTYPLMSIELMLKYVIRNLQMALLFLIGDKLRDGYGLAIELYKEYFTNSEPLMLQYIDTLTDIYFGNSVYCSTKTYVQSSTAPVFSYEFEFNGTANVMKKIFGGDQFPGACHGDELPYLFTFERFGIKIIPGTPEYRTSARIIKLWTNFAKTGGLPQGK</sequence>
<dbReference type="AlphaFoldDB" id="A0AAD7ZZ56"/>
<keyword evidence="2" id="KW-0719">Serine esterase</keyword>
<gene>
    <name evidence="8" type="ORF">L9F63_018191</name>
</gene>
<feature type="domain" description="Carboxylesterase type B" evidence="7">
    <location>
        <begin position="9"/>
        <end position="429"/>
    </location>
</feature>
<evidence type="ECO:0000256" key="1">
    <source>
        <dbReference type="ARBA" id="ARBA00005964"/>
    </source>
</evidence>
<dbReference type="InterPro" id="IPR029058">
    <property type="entry name" value="AB_hydrolase_fold"/>
</dbReference>
<evidence type="ECO:0000313" key="8">
    <source>
        <dbReference type="EMBL" id="KAJ9588458.1"/>
    </source>
</evidence>
<keyword evidence="3" id="KW-0378">Hydrolase</keyword>
<proteinExistence type="inferred from homology"/>
<evidence type="ECO:0000256" key="5">
    <source>
        <dbReference type="ARBA" id="ARBA00048484"/>
    </source>
</evidence>
<organism evidence="8 9">
    <name type="scientific">Diploptera punctata</name>
    <name type="common">Pacific beetle cockroach</name>
    <dbReference type="NCBI Taxonomy" id="6984"/>
    <lineage>
        <taxon>Eukaryota</taxon>
        <taxon>Metazoa</taxon>
        <taxon>Ecdysozoa</taxon>
        <taxon>Arthropoda</taxon>
        <taxon>Hexapoda</taxon>
        <taxon>Insecta</taxon>
        <taxon>Pterygota</taxon>
        <taxon>Neoptera</taxon>
        <taxon>Polyneoptera</taxon>
        <taxon>Dictyoptera</taxon>
        <taxon>Blattodea</taxon>
        <taxon>Blaberoidea</taxon>
        <taxon>Blaberidae</taxon>
        <taxon>Diplopterinae</taxon>
        <taxon>Diploptera</taxon>
    </lineage>
</organism>
<comment type="similarity">
    <text evidence="1">Belongs to the type-B carboxylesterase/lipase family.</text>
</comment>
<accession>A0AAD7ZZ56</accession>
<evidence type="ECO:0000313" key="9">
    <source>
        <dbReference type="Proteomes" id="UP001233999"/>
    </source>
</evidence>
<dbReference type="Proteomes" id="UP001233999">
    <property type="component" value="Unassembled WGS sequence"/>
</dbReference>
<dbReference type="EMBL" id="JASPKZ010005681">
    <property type="protein sequence ID" value="KAJ9588458.1"/>
    <property type="molecule type" value="Genomic_DNA"/>
</dbReference>
<dbReference type="GO" id="GO:0003990">
    <property type="term" value="F:acetylcholinesterase activity"/>
    <property type="evidence" value="ECO:0007669"/>
    <property type="project" value="UniProtKB-EC"/>
</dbReference>
<protein>
    <recommendedName>
        <fullName evidence="7">Carboxylesterase type B domain-containing protein</fullName>
    </recommendedName>
</protein>
<dbReference type="InterPro" id="IPR019826">
    <property type="entry name" value="Carboxylesterase_B_AS"/>
</dbReference>
<dbReference type="PANTHER" id="PTHR43142:SF1">
    <property type="entry name" value="CARBOXYLIC ESTER HYDROLASE"/>
    <property type="match status" value="1"/>
</dbReference>
<evidence type="ECO:0000256" key="2">
    <source>
        <dbReference type="ARBA" id="ARBA00022487"/>
    </source>
</evidence>
<evidence type="ECO:0000256" key="6">
    <source>
        <dbReference type="PIRSR" id="PIRSR600997-1"/>
    </source>
</evidence>
<dbReference type="Gene3D" id="3.40.50.1820">
    <property type="entry name" value="alpha/beta hydrolase"/>
    <property type="match status" value="2"/>
</dbReference>
<comment type="caution">
    <text evidence="8">The sequence shown here is derived from an EMBL/GenBank/DDBJ whole genome shotgun (WGS) entry which is preliminary data.</text>
</comment>
<dbReference type="Pfam" id="PF00135">
    <property type="entry name" value="COesterase"/>
    <property type="match status" value="2"/>
</dbReference>
<dbReference type="InterPro" id="IPR000997">
    <property type="entry name" value="Cholinesterase"/>
</dbReference>
<feature type="active site" description="Charge relay system" evidence="6">
    <location>
        <position position="816"/>
    </location>
</feature>
<dbReference type="SUPFAM" id="SSF53474">
    <property type="entry name" value="alpha/beta-Hydrolases"/>
    <property type="match status" value="2"/>
</dbReference>
<feature type="active site" description="Acyl-ester intermediate" evidence="6">
    <location>
        <position position="686"/>
    </location>
</feature>
<keyword evidence="4" id="KW-0325">Glycoprotein</keyword>
<feature type="non-terminal residue" evidence="8">
    <location>
        <position position="1"/>
    </location>
</feature>
<name>A0AAD7ZZ56_DIPPU</name>
<dbReference type="PROSITE" id="PS00122">
    <property type="entry name" value="CARBOXYLESTERASE_B_1"/>
    <property type="match status" value="2"/>
</dbReference>
<reference evidence="8" key="2">
    <citation type="submission" date="2023-05" db="EMBL/GenBank/DDBJ databases">
        <authorList>
            <person name="Fouks B."/>
        </authorList>
    </citation>
    <scope>NUCLEOTIDE SEQUENCE</scope>
    <source>
        <strain evidence="8">Stay&amp;Tobe</strain>
        <tissue evidence="8">Testes</tissue>
    </source>
</reference>
<evidence type="ECO:0000259" key="7">
    <source>
        <dbReference type="Pfam" id="PF00135"/>
    </source>
</evidence>
<evidence type="ECO:0000256" key="3">
    <source>
        <dbReference type="ARBA" id="ARBA00022801"/>
    </source>
</evidence>
<dbReference type="PANTHER" id="PTHR43142">
    <property type="entry name" value="CARBOXYLIC ESTER HYDROLASE"/>
    <property type="match status" value="1"/>
</dbReference>
<comment type="catalytic activity">
    <reaction evidence="5">
        <text>acetylcholine + H2O = choline + acetate + H(+)</text>
        <dbReference type="Rhea" id="RHEA:17561"/>
        <dbReference type="ChEBI" id="CHEBI:15354"/>
        <dbReference type="ChEBI" id="CHEBI:15355"/>
        <dbReference type="ChEBI" id="CHEBI:15377"/>
        <dbReference type="ChEBI" id="CHEBI:15378"/>
        <dbReference type="ChEBI" id="CHEBI:30089"/>
        <dbReference type="EC" id="3.1.1.7"/>
    </reaction>
</comment>
<evidence type="ECO:0000256" key="4">
    <source>
        <dbReference type="ARBA" id="ARBA00023180"/>
    </source>
</evidence>